<name>A0A0F9LV10_9ZZZZ</name>
<dbReference type="EMBL" id="LAZR01006611">
    <property type="protein sequence ID" value="KKM90896.1"/>
    <property type="molecule type" value="Genomic_DNA"/>
</dbReference>
<reference evidence="1" key="1">
    <citation type="journal article" date="2015" name="Nature">
        <title>Complex archaea that bridge the gap between prokaryotes and eukaryotes.</title>
        <authorList>
            <person name="Spang A."/>
            <person name="Saw J.H."/>
            <person name="Jorgensen S.L."/>
            <person name="Zaremba-Niedzwiedzka K."/>
            <person name="Martijn J."/>
            <person name="Lind A.E."/>
            <person name="van Eijk R."/>
            <person name="Schleper C."/>
            <person name="Guy L."/>
            <person name="Ettema T.J."/>
        </authorList>
    </citation>
    <scope>NUCLEOTIDE SEQUENCE</scope>
</reference>
<proteinExistence type="predicted"/>
<sequence length="119" mass="14100">MKLKQITEVRYITRDWDRSTVKRVVKKLTNGKFVRKNSGPNTFYYNVPDIEYALDNLNVQFGEPATKGHYRTSQGDAAYYIWVVSGWKFKLSAMDMKLEVWPSGDISDKHNHFRDRYDR</sequence>
<gene>
    <name evidence="1" type="ORF">LCGC14_1233940</name>
</gene>
<dbReference type="AlphaFoldDB" id="A0A0F9LV10"/>
<evidence type="ECO:0000313" key="1">
    <source>
        <dbReference type="EMBL" id="KKM90896.1"/>
    </source>
</evidence>
<organism evidence="1">
    <name type="scientific">marine sediment metagenome</name>
    <dbReference type="NCBI Taxonomy" id="412755"/>
    <lineage>
        <taxon>unclassified sequences</taxon>
        <taxon>metagenomes</taxon>
        <taxon>ecological metagenomes</taxon>
    </lineage>
</organism>
<accession>A0A0F9LV10</accession>
<protein>
    <submittedName>
        <fullName evidence="1">Uncharacterized protein</fullName>
    </submittedName>
</protein>
<comment type="caution">
    <text evidence="1">The sequence shown here is derived from an EMBL/GenBank/DDBJ whole genome shotgun (WGS) entry which is preliminary data.</text>
</comment>